<dbReference type="Gene3D" id="3.40.50.1820">
    <property type="entry name" value="alpha/beta hydrolase"/>
    <property type="match status" value="1"/>
</dbReference>
<dbReference type="InterPro" id="IPR050955">
    <property type="entry name" value="Plant_Biomass_Hydrol_Est"/>
</dbReference>
<evidence type="ECO:0000313" key="3">
    <source>
        <dbReference type="Proteomes" id="UP000663827"/>
    </source>
</evidence>
<sequence length="737" mass="81303">MSLTGTVQRSPGAVFFKSWVSPWRGILIAEVSLPLDFTQTFISHLADGGIVYWKNSSDFTPRVDSEIHETPDLLHYSVTFPEIRWDSIRATEGWSGLQHHALLYTKIQLVPSQHLTVATVPRPKYLIIFASQCSFIAVFGPTHEPLVPRWYACNIYDHGGVPPIRLPLKNYIPSYQPRNIAPQAIELDVLISLDYEIRLFGDPTVSSNGTAPIIQVDLSVEVEVEDEVEQTIPETIENEILESPIFQSNQFSLPKDNIGQSNPCARVNPDAIIFPDFVDGWAYGDAAGIEITSCSEEYWSISYRSSWINDLENQNIRFELVEPIRIAPSQTRLVSMILMQTKPLATPNASLTLELYLHSETHSLRQAQTIVITIPIRNHPDVSQLPKDAQGVLLTYHSVSGTPASAVVLPPPNKTSQITSRSRILLALHGAGVMHTHPFWISALPRPEHAWVLVVQGLTPWGLDWREASGADVCAALRALVLRLIGTWREDDYCTPHDQVPEVALPNRPTVPLRTIPVITIGHSNGGQGTLHLASLFPDCVPALIPAAGYSSARLYVPTQASRGSLFADATLQGIMRASLQGQDGDVVAGNLALSRVRLVHGGNDENVPVWHSRERMALIKTWNLNADVNMTEVPGKPHFWDTVFTGELVSSIISELVASPYANPGGIPTPFTLTVAWPSESGSMRGWRIREATVPGRLSRIHVNGNLIRTTNVHTLSIELSKSKIKAGDSIMLISK</sequence>
<name>A0A8H3E268_9AGAM</name>
<dbReference type="InterPro" id="IPR029058">
    <property type="entry name" value="AB_hydrolase_fold"/>
</dbReference>
<reference evidence="2" key="1">
    <citation type="submission" date="2021-01" db="EMBL/GenBank/DDBJ databases">
        <authorList>
            <person name="Kaushik A."/>
        </authorList>
    </citation>
    <scope>NUCLEOTIDE SEQUENCE</scope>
    <source>
        <strain evidence="2">AG5</strain>
    </source>
</reference>
<dbReference type="PANTHER" id="PTHR43037">
    <property type="entry name" value="UNNAMED PRODUCT-RELATED"/>
    <property type="match status" value="1"/>
</dbReference>
<keyword evidence="1" id="KW-0732">Signal</keyword>
<dbReference type="EMBL" id="CAJNJQ010001564">
    <property type="protein sequence ID" value="CAE7143580.1"/>
    <property type="molecule type" value="Genomic_DNA"/>
</dbReference>
<dbReference type="Proteomes" id="UP000663827">
    <property type="component" value="Unassembled WGS sequence"/>
</dbReference>
<proteinExistence type="predicted"/>
<dbReference type="PANTHER" id="PTHR43037:SF4">
    <property type="entry name" value="PEPTIDASE S9 PROLYL OLIGOPEPTIDASE CATALYTIC DOMAIN-CONTAINING PROTEIN"/>
    <property type="match status" value="1"/>
</dbReference>
<organism evidence="2 3">
    <name type="scientific">Rhizoctonia solani</name>
    <dbReference type="NCBI Taxonomy" id="456999"/>
    <lineage>
        <taxon>Eukaryota</taxon>
        <taxon>Fungi</taxon>
        <taxon>Dikarya</taxon>
        <taxon>Basidiomycota</taxon>
        <taxon>Agaricomycotina</taxon>
        <taxon>Agaricomycetes</taxon>
        <taxon>Cantharellales</taxon>
        <taxon>Ceratobasidiaceae</taxon>
        <taxon>Rhizoctonia</taxon>
    </lineage>
</organism>
<evidence type="ECO:0000313" key="2">
    <source>
        <dbReference type="EMBL" id="CAE7143580.1"/>
    </source>
</evidence>
<evidence type="ECO:0000256" key="1">
    <source>
        <dbReference type="ARBA" id="ARBA00022729"/>
    </source>
</evidence>
<protein>
    <submittedName>
        <fullName evidence="2">Uncharacterized protein</fullName>
    </submittedName>
</protein>
<gene>
    <name evidence="2" type="ORF">RDB_LOCUS77479</name>
</gene>
<dbReference type="SUPFAM" id="SSF53474">
    <property type="entry name" value="alpha/beta-Hydrolases"/>
    <property type="match status" value="1"/>
</dbReference>
<comment type="caution">
    <text evidence="2">The sequence shown here is derived from an EMBL/GenBank/DDBJ whole genome shotgun (WGS) entry which is preliminary data.</text>
</comment>
<accession>A0A8H3E268</accession>
<dbReference type="AlphaFoldDB" id="A0A8H3E268"/>